<protein>
    <recommendedName>
        <fullName evidence="1">J domain-containing protein</fullName>
    </recommendedName>
</protein>
<dbReference type="InterPro" id="IPR036869">
    <property type="entry name" value="J_dom_sf"/>
</dbReference>
<dbReference type="InterPro" id="IPR026894">
    <property type="entry name" value="DnaJ_X"/>
</dbReference>
<proteinExistence type="predicted"/>
<comment type="caution">
    <text evidence="2">The sequence shown here is derived from an EMBL/GenBank/DDBJ whole genome shotgun (WGS) entry which is preliminary data.</text>
</comment>
<dbReference type="PROSITE" id="PS50076">
    <property type="entry name" value="DNAJ_2"/>
    <property type="match status" value="1"/>
</dbReference>
<dbReference type="SUPFAM" id="SSF46565">
    <property type="entry name" value="Chaperone J-domain"/>
    <property type="match status" value="1"/>
</dbReference>
<dbReference type="InterPro" id="IPR018253">
    <property type="entry name" value="DnaJ_domain_CS"/>
</dbReference>
<evidence type="ECO:0000313" key="2">
    <source>
        <dbReference type="EMBL" id="PWA36356.1"/>
    </source>
</evidence>
<dbReference type="OrthoDB" id="10250354at2759"/>
<evidence type="ECO:0000259" key="1">
    <source>
        <dbReference type="PROSITE" id="PS50076"/>
    </source>
</evidence>
<organism evidence="2 3">
    <name type="scientific">Artemisia annua</name>
    <name type="common">Sweet wormwood</name>
    <dbReference type="NCBI Taxonomy" id="35608"/>
    <lineage>
        <taxon>Eukaryota</taxon>
        <taxon>Viridiplantae</taxon>
        <taxon>Streptophyta</taxon>
        <taxon>Embryophyta</taxon>
        <taxon>Tracheophyta</taxon>
        <taxon>Spermatophyta</taxon>
        <taxon>Magnoliopsida</taxon>
        <taxon>eudicotyledons</taxon>
        <taxon>Gunneridae</taxon>
        <taxon>Pentapetalae</taxon>
        <taxon>asterids</taxon>
        <taxon>campanulids</taxon>
        <taxon>Asterales</taxon>
        <taxon>Asteraceae</taxon>
        <taxon>Asteroideae</taxon>
        <taxon>Anthemideae</taxon>
        <taxon>Artemisiinae</taxon>
        <taxon>Artemisia</taxon>
    </lineage>
</organism>
<dbReference type="InterPro" id="IPR052423">
    <property type="entry name" value="EMIR"/>
</dbReference>
<name>A0A2U1KHX0_ARTAN</name>
<dbReference type="Gene3D" id="1.10.287.110">
    <property type="entry name" value="DnaJ domain"/>
    <property type="match status" value="1"/>
</dbReference>
<dbReference type="PRINTS" id="PR00625">
    <property type="entry name" value="JDOMAIN"/>
</dbReference>
<evidence type="ECO:0000313" key="3">
    <source>
        <dbReference type="Proteomes" id="UP000245207"/>
    </source>
</evidence>
<reference evidence="2 3" key="1">
    <citation type="journal article" date="2018" name="Mol. Plant">
        <title>The genome of Artemisia annua provides insight into the evolution of Asteraceae family and artemisinin biosynthesis.</title>
        <authorList>
            <person name="Shen Q."/>
            <person name="Zhang L."/>
            <person name="Liao Z."/>
            <person name="Wang S."/>
            <person name="Yan T."/>
            <person name="Shi P."/>
            <person name="Liu M."/>
            <person name="Fu X."/>
            <person name="Pan Q."/>
            <person name="Wang Y."/>
            <person name="Lv Z."/>
            <person name="Lu X."/>
            <person name="Zhang F."/>
            <person name="Jiang W."/>
            <person name="Ma Y."/>
            <person name="Chen M."/>
            <person name="Hao X."/>
            <person name="Li L."/>
            <person name="Tang Y."/>
            <person name="Lv G."/>
            <person name="Zhou Y."/>
            <person name="Sun X."/>
            <person name="Brodelius P.E."/>
            <person name="Rose J.K.C."/>
            <person name="Tang K."/>
        </authorList>
    </citation>
    <scope>NUCLEOTIDE SEQUENCE [LARGE SCALE GENOMIC DNA]</scope>
    <source>
        <strain evidence="3">cv. Huhao1</strain>
        <tissue evidence="2">Leaf</tissue>
    </source>
</reference>
<dbReference type="Pfam" id="PF00226">
    <property type="entry name" value="DnaJ"/>
    <property type="match status" value="1"/>
</dbReference>
<feature type="domain" description="J" evidence="1">
    <location>
        <begin position="21"/>
        <end position="92"/>
    </location>
</feature>
<dbReference type="PANTHER" id="PTHR44094:SF8">
    <property type="entry name" value="DNAJ HEAT SHOCK N-TERMINAL DOMAIN-CONTAINING PROTEIN-RELATED"/>
    <property type="match status" value="1"/>
</dbReference>
<dbReference type="Proteomes" id="UP000245207">
    <property type="component" value="Unassembled WGS sequence"/>
</dbReference>
<dbReference type="STRING" id="35608.A0A2U1KHX0"/>
<gene>
    <name evidence="2" type="ORF">CTI12_AA601560</name>
</gene>
<dbReference type="PROSITE" id="PS00636">
    <property type="entry name" value="DNAJ_1"/>
    <property type="match status" value="1"/>
</dbReference>
<keyword evidence="3" id="KW-1185">Reference proteome</keyword>
<dbReference type="Pfam" id="PF14308">
    <property type="entry name" value="DnaJ-X"/>
    <property type="match status" value="1"/>
</dbReference>
<dbReference type="CDD" id="cd06257">
    <property type="entry name" value="DnaJ"/>
    <property type="match status" value="1"/>
</dbReference>
<dbReference type="AlphaFoldDB" id="A0A2U1KHX0"/>
<dbReference type="PANTHER" id="PTHR44094">
    <property type="entry name" value="DNAJ HEAT SHOCK N-TERMINAL DOMAIN-CONTAINING PROTEIN"/>
    <property type="match status" value="1"/>
</dbReference>
<sequence length="316" mass="36007">MDQSGTMQEEIVALKEGMYILKYGPRGKPKLCPLRLLMAPAVIRWSPSQVAKIVHPDKNQGDTKAVHNFQVLGEAYQVLGDPKKRAEYDEKGKGVKQETKLIEILKDRLQPFIERKIEEFVDWATSEAQRLSPATFGEAMLHTIGYIYTRQGAKELAKERYRKVPYFAEWVRDKGHQCKSQVSAASGVVQLINTMEELKKLTESEAKEEEIIKVINSKKDAMFNSLWQLNVVDIETTLSHVYQPVLKDSSVPKVRLKQRAKAMKKLETIFQGAKSNYCRENSLQEESTVKKPADASSSSKQIQYFTLQYSLTNFVA</sequence>
<accession>A0A2U1KHX0</accession>
<dbReference type="InterPro" id="IPR001623">
    <property type="entry name" value="DnaJ_domain"/>
</dbReference>
<dbReference type="EMBL" id="PKPP01018304">
    <property type="protein sequence ID" value="PWA36356.1"/>
    <property type="molecule type" value="Genomic_DNA"/>
</dbReference>